<evidence type="ECO:0000313" key="2">
    <source>
        <dbReference type="Proteomes" id="UP000324133"/>
    </source>
</evidence>
<sequence>MKTTLFLLMLLFSQTMYGQRKPERLKLSQAEYIQKAKSQKNWAWIALGTGITIATVSLLLHELEAEDKPKVLLGNYPYTTDTHEDVASAGVGLCVLSIPLFIESSSTKKKAVSLSLHQNTSPLFKRGGMASSRITSLSVKVNLAK</sequence>
<dbReference type="EMBL" id="VKKY01000002">
    <property type="protein sequence ID" value="KAA3437821.1"/>
    <property type="molecule type" value="Genomic_DNA"/>
</dbReference>
<dbReference type="Proteomes" id="UP000324133">
    <property type="component" value="Unassembled WGS sequence"/>
</dbReference>
<dbReference type="AlphaFoldDB" id="A0A5B6TD44"/>
<name>A0A5B6TD44_9BACT</name>
<gene>
    <name evidence="1" type="ORF">FOA19_11050</name>
</gene>
<organism evidence="1 2">
    <name type="scientific">Rufibacter hautae</name>
    <dbReference type="NCBI Taxonomy" id="2595005"/>
    <lineage>
        <taxon>Bacteria</taxon>
        <taxon>Pseudomonadati</taxon>
        <taxon>Bacteroidota</taxon>
        <taxon>Cytophagia</taxon>
        <taxon>Cytophagales</taxon>
        <taxon>Hymenobacteraceae</taxon>
        <taxon>Rufibacter</taxon>
    </lineage>
</organism>
<protein>
    <submittedName>
        <fullName evidence="1">Uncharacterized protein</fullName>
    </submittedName>
</protein>
<comment type="caution">
    <text evidence="1">The sequence shown here is derived from an EMBL/GenBank/DDBJ whole genome shotgun (WGS) entry which is preliminary data.</text>
</comment>
<proteinExistence type="predicted"/>
<dbReference type="RefSeq" id="WP_149090885.1">
    <property type="nucleotide sequence ID" value="NZ_VKKY01000002.1"/>
</dbReference>
<keyword evidence="2" id="KW-1185">Reference proteome</keyword>
<accession>A0A5B6TD44</accession>
<evidence type="ECO:0000313" key="1">
    <source>
        <dbReference type="EMBL" id="KAA3437821.1"/>
    </source>
</evidence>
<reference evidence="1 2" key="1">
    <citation type="submission" date="2019-07" db="EMBL/GenBank/DDBJ databases">
        <title>Rufibacter sp. nov., isolated from lake sediment.</title>
        <authorList>
            <person name="Qu J.-H."/>
        </authorList>
    </citation>
    <scope>NUCLEOTIDE SEQUENCE [LARGE SCALE GENOMIC DNA]</scope>
    <source>
        <strain evidence="1 2">NBS58-1</strain>
    </source>
</reference>